<name>A0A1C7LLG2_GRIFR</name>
<comment type="caution">
    <text evidence="2">The sequence shown here is derived from an EMBL/GenBank/DDBJ whole genome shotgun (WGS) entry which is preliminary data.</text>
</comment>
<feature type="transmembrane region" description="Helical" evidence="1">
    <location>
        <begin position="41"/>
        <end position="59"/>
    </location>
</feature>
<proteinExistence type="predicted"/>
<evidence type="ECO:0000256" key="1">
    <source>
        <dbReference type="SAM" id="Phobius"/>
    </source>
</evidence>
<keyword evidence="1" id="KW-0812">Transmembrane</keyword>
<keyword evidence="1" id="KW-0472">Membrane</keyword>
<reference evidence="2 3" key="1">
    <citation type="submission" date="2016-03" db="EMBL/GenBank/DDBJ databases">
        <title>Whole genome sequencing of Grifola frondosa 9006-11.</title>
        <authorList>
            <person name="Min B."/>
            <person name="Park H."/>
            <person name="Kim J.-G."/>
            <person name="Cho H."/>
            <person name="Oh Y.-L."/>
            <person name="Kong W.-S."/>
            <person name="Choi I.-G."/>
        </authorList>
    </citation>
    <scope>NUCLEOTIDE SEQUENCE [LARGE SCALE GENOMIC DNA]</scope>
    <source>
        <strain evidence="2 3">9006-11</strain>
    </source>
</reference>
<keyword evidence="1" id="KW-1133">Transmembrane helix</keyword>
<keyword evidence="3" id="KW-1185">Reference proteome</keyword>
<evidence type="ECO:0000313" key="3">
    <source>
        <dbReference type="Proteomes" id="UP000092993"/>
    </source>
</evidence>
<gene>
    <name evidence="2" type="ORF">A0H81_14451</name>
</gene>
<dbReference type="EMBL" id="LUGG01000043">
    <property type="protein sequence ID" value="OBZ65572.1"/>
    <property type="molecule type" value="Genomic_DNA"/>
</dbReference>
<organism evidence="2 3">
    <name type="scientific">Grifola frondosa</name>
    <name type="common">Maitake</name>
    <name type="synonym">Polyporus frondosus</name>
    <dbReference type="NCBI Taxonomy" id="5627"/>
    <lineage>
        <taxon>Eukaryota</taxon>
        <taxon>Fungi</taxon>
        <taxon>Dikarya</taxon>
        <taxon>Basidiomycota</taxon>
        <taxon>Agaricomycotina</taxon>
        <taxon>Agaricomycetes</taxon>
        <taxon>Polyporales</taxon>
        <taxon>Grifolaceae</taxon>
        <taxon>Grifola</taxon>
    </lineage>
</organism>
<sequence>MRRHMPNLYLNHTVDTLRPSLQSFNGLYAHTPRMTCCSQTTAPLTLQLVVGVTAALLFIRPIRRALHRKWEMEAVLGAAPVSRLWTTRRLLVFRST</sequence>
<dbReference type="Proteomes" id="UP000092993">
    <property type="component" value="Unassembled WGS sequence"/>
</dbReference>
<accession>A0A1C7LLG2</accession>
<dbReference type="AlphaFoldDB" id="A0A1C7LLG2"/>
<protein>
    <submittedName>
        <fullName evidence="2">Uncharacterized protein</fullName>
    </submittedName>
</protein>
<evidence type="ECO:0000313" key="2">
    <source>
        <dbReference type="EMBL" id="OBZ65572.1"/>
    </source>
</evidence>